<reference evidence="1 2" key="1">
    <citation type="journal article" date="2021" name="bioRxiv">
        <title>Unraveling nitrogen, sulfur and carbon metabolic pathways and microbial community transcriptional responses to substrate deprivation and toxicity stresses in a bioreactor mimicking anoxic brackish coastal sediment conditions.</title>
        <authorList>
            <person name="Martins P.D."/>
            <person name="Echeveste M.J."/>
            <person name="Arshad A."/>
            <person name="Kurth J."/>
            <person name="Ouboter H."/>
            <person name="Jetten M.S.M."/>
            <person name="Welte C.U."/>
        </authorList>
    </citation>
    <scope>NUCLEOTIDE SEQUENCE [LARGE SCALE GENOMIC DNA]</scope>
    <source>
        <strain evidence="1">MAG_38</strain>
    </source>
</reference>
<gene>
    <name evidence="1" type="ORF">K8G79_11440</name>
</gene>
<proteinExistence type="predicted"/>
<comment type="caution">
    <text evidence="1">The sequence shown here is derived from an EMBL/GenBank/DDBJ whole genome shotgun (WGS) entry which is preliminary data.</text>
</comment>
<evidence type="ECO:0000313" key="2">
    <source>
        <dbReference type="Proteomes" id="UP001197609"/>
    </source>
</evidence>
<accession>A0AAJ1AJY0</accession>
<dbReference type="AlphaFoldDB" id="A0AAJ1AJY0"/>
<dbReference type="Proteomes" id="UP001197609">
    <property type="component" value="Unassembled WGS sequence"/>
</dbReference>
<dbReference type="EMBL" id="JAIOIU010000142">
    <property type="protein sequence ID" value="MBZ0160732.1"/>
    <property type="molecule type" value="Genomic_DNA"/>
</dbReference>
<protein>
    <submittedName>
        <fullName evidence="1">Uncharacterized protein</fullName>
    </submittedName>
</protein>
<organism evidence="1 2">
    <name type="scientific">Candidatus Methylomirabilis tolerans</name>
    <dbReference type="NCBI Taxonomy" id="3123416"/>
    <lineage>
        <taxon>Bacteria</taxon>
        <taxon>Candidatus Methylomirabilota</taxon>
        <taxon>Candidatus Methylomirabilia</taxon>
        <taxon>Candidatus Methylomirabilales</taxon>
        <taxon>Candidatus Methylomirabilaceae</taxon>
        <taxon>Candidatus Methylomirabilis</taxon>
    </lineage>
</organism>
<name>A0AAJ1AJY0_9BACT</name>
<evidence type="ECO:0000313" key="1">
    <source>
        <dbReference type="EMBL" id="MBZ0160732.1"/>
    </source>
</evidence>
<sequence>MAAPTITISSVIPGTSIPANTGDVEVSWGVSDTPPNAATAVWLGSGTLGMEVLPEGVFTDEGGGASNVFPTTSDSYAMSIIRTSFINIYATNEDGGTTDQETFYAKIRVGYHDATVPGAPVRESDLDLIRGYLEEIDRRLNDNVLTNLPDYIEEFNSRVPAGEGFPDFADMDYLSGGVGTGNLTDDILAAMRDALIYISPATMPRGYRPGTITDAERRALCEEYEHDGRTVTVYGQSTREWVSICLDRGADDLTLLHELFHYASTSNNGNEARAAAVSMCAYNWLP</sequence>